<dbReference type="Proteomes" id="UP000004621">
    <property type="component" value="Unassembled WGS sequence"/>
</dbReference>
<proteinExistence type="predicted"/>
<dbReference type="EMBL" id="ACEO02000011">
    <property type="protein sequence ID" value="EFC51427.1"/>
    <property type="molecule type" value="Genomic_DNA"/>
</dbReference>
<gene>
    <name evidence="1" type="ORF">NEISUBOT_05154</name>
</gene>
<comment type="caution">
    <text evidence="1">The sequence shown here is derived from an EMBL/GenBank/DDBJ whole genome shotgun (WGS) entry which is preliminary data.</text>
</comment>
<evidence type="ECO:0000313" key="2">
    <source>
        <dbReference type="Proteomes" id="UP000004621"/>
    </source>
</evidence>
<evidence type="ECO:0000313" key="1">
    <source>
        <dbReference type="EMBL" id="EFC51427.1"/>
    </source>
</evidence>
<dbReference type="AlphaFoldDB" id="A0A9W5MYJ6"/>
<name>A0A9W5MYJ6_NEISU</name>
<reference evidence="1 2" key="1">
    <citation type="submission" date="2010-01" db="EMBL/GenBank/DDBJ databases">
        <authorList>
            <person name="Weinstock G."/>
            <person name="Sodergren E."/>
            <person name="Clifton S."/>
            <person name="Fulton L."/>
            <person name="Fulton B."/>
            <person name="Courtney L."/>
            <person name="Fronick C."/>
            <person name="Harrison M."/>
            <person name="Strong C."/>
            <person name="Farmer C."/>
            <person name="Delahaunty K."/>
            <person name="Markovic C."/>
            <person name="Hall O."/>
            <person name="Minx P."/>
            <person name="Tomlinson C."/>
            <person name="Mitreva M."/>
            <person name="Nelson J."/>
            <person name="Hou S."/>
            <person name="Wollam A."/>
            <person name="Pepin K.H."/>
            <person name="Johnson M."/>
            <person name="Bhonagiri V."/>
            <person name="Nash W.E."/>
            <person name="Warren W."/>
            <person name="Chinwalla A."/>
            <person name="Mardis E.R."/>
            <person name="Wilson R.K."/>
        </authorList>
    </citation>
    <scope>NUCLEOTIDE SEQUENCE [LARGE SCALE GENOMIC DNA]</scope>
    <source>
        <strain evidence="1 2">NJ9703</strain>
    </source>
</reference>
<organism evidence="1 2">
    <name type="scientific">Neisseria subflava NJ9703</name>
    <dbReference type="NCBI Taxonomy" id="546268"/>
    <lineage>
        <taxon>Bacteria</taxon>
        <taxon>Pseudomonadati</taxon>
        <taxon>Pseudomonadota</taxon>
        <taxon>Betaproteobacteria</taxon>
        <taxon>Neisseriales</taxon>
        <taxon>Neisseriaceae</taxon>
        <taxon>Neisseria</taxon>
    </lineage>
</organism>
<protein>
    <submittedName>
        <fullName evidence="1">Uncharacterized protein</fullName>
    </submittedName>
</protein>
<accession>A0A9W5MYJ6</accession>
<sequence length="120" mass="13980">METRKCSGYEERKPINEFYKKGFNKQGIQQYSSRCRQCQAEYHAKYYAVKKPKLPGTRRRAKEFTDADEERIFASKLGAPSMSESAEIANEACPQLDPQYWPIGVAESIYKQFGMKWSYV</sequence>
<dbReference type="RefSeq" id="WP_004520700.1">
    <property type="nucleotide sequence ID" value="NZ_ACEO02000011.1"/>
</dbReference>